<feature type="region of interest" description="Disordered" evidence="1">
    <location>
        <begin position="1"/>
        <end position="20"/>
    </location>
</feature>
<dbReference type="EMBL" id="VSSQ01034546">
    <property type="protein sequence ID" value="MPM86527.1"/>
    <property type="molecule type" value="Genomic_DNA"/>
</dbReference>
<proteinExistence type="predicted"/>
<dbReference type="AlphaFoldDB" id="A0A645DBF9"/>
<accession>A0A645DBF9</accession>
<protein>
    <submittedName>
        <fullName evidence="2">Uncharacterized protein</fullName>
    </submittedName>
</protein>
<name>A0A645DBF9_9ZZZZ</name>
<sequence>MVRRTERRASSKLPPGERLLQGGDAFGAEVRAPVELLQVFRGAAPDARRRGLLQDDLPAVRVHQDFKAVLFLNAEALPRLDRQDDPAQLIHLSDNAG</sequence>
<organism evidence="2">
    <name type="scientific">bioreactor metagenome</name>
    <dbReference type="NCBI Taxonomy" id="1076179"/>
    <lineage>
        <taxon>unclassified sequences</taxon>
        <taxon>metagenomes</taxon>
        <taxon>ecological metagenomes</taxon>
    </lineage>
</organism>
<comment type="caution">
    <text evidence="2">The sequence shown here is derived from an EMBL/GenBank/DDBJ whole genome shotgun (WGS) entry which is preliminary data.</text>
</comment>
<reference evidence="2" key="1">
    <citation type="submission" date="2019-08" db="EMBL/GenBank/DDBJ databases">
        <authorList>
            <person name="Kucharzyk K."/>
            <person name="Murdoch R.W."/>
            <person name="Higgins S."/>
            <person name="Loffler F."/>
        </authorList>
    </citation>
    <scope>NUCLEOTIDE SEQUENCE</scope>
</reference>
<gene>
    <name evidence="2" type="ORF">SDC9_133616</name>
</gene>
<evidence type="ECO:0000313" key="2">
    <source>
        <dbReference type="EMBL" id="MPM86527.1"/>
    </source>
</evidence>
<evidence type="ECO:0000256" key="1">
    <source>
        <dbReference type="SAM" id="MobiDB-lite"/>
    </source>
</evidence>